<proteinExistence type="predicted"/>
<dbReference type="EMBL" id="BARU01025143">
    <property type="protein sequence ID" value="GAH57466.1"/>
    <property type="molecule type" value="Genomic_DNA"/>
</dbReference>
<accession>X1GHW2</accession>
<protein>
    <submittedName>
        <fullName evidence="1">Uncharacterized protein</fullName>
    </submittedName>
</protein>
<organism evidence="1">
    <name type="scientific">marine sediment metagenome</name>
    <dbReference type="NCBI Taxonomy" id="412755"/>
    <lineage>
        <taxon>unclassified sequences</taxon>
        <taxon>metagenomes</taxon>
        <taxon>ecological metagenomes</taxon>
    </lineage>
</organism>
<name>X1GHW2_9ZZZZ</name>
<evidence type="ECO:0000313" key="1">
    <source>
        <dbReference type="EMBL" id="GAH57466.1"/>
    </source>
</evidence>
<comment type="caution">
    <text evidence="1">The sequence shown here is derived from an EMBL/GenBank/DDBJ whole genome shotgun (WGS) entry which is preliminary data.</text>
</comment>
<sequence>MLTSTQNANMRDDQIEAAEDYDDFLVSIYTQEKEWDDFSERDSLWKVYLIKDGQFRIEPLEIRKVKKSRTLSESFYPFISPWSSIYIFRFKKKDWPQPSKSVELVLTSVPGSTILKWDL</sequence>
<dbReference type="AlphaFoldDB" id="X1GHW2"/>
<gene>
    <name evidence="1" type="ORF">S03H2_40543</name>
</gene>
<reference evidence="1" key="1">
    <citation type="journal article" date="2014" name="Front. Microbiol.">
        <title>High frequency of phylogenetically diverse reductive dehalogenase-homologous genes in deep subseafloor sedimentary metagenomes.</title>
        <authorList>
            <person name="Kawai M."/>
            <person name="Futagami T."/>
            <person name="Toyoda A."/>
            <person name="Takaki Y."/>
            <person name="Nishi S."/>
            <person name="Hori S."/>
            <person name="Arai W."/>
            <person name="Tsubouchi T."/>
            <person name="Morono Y."/>
            <person name="Uchiyama I."/>
            <person name="Ito T."/>
            <person name="Fujiyama A."/>
            <person name="Inagaki F."/>
            <person name="Takami H."/>
        </authorList>
    </citation>
    <scope>NUCLEOTIDE SEQUENCE</scope>
    <source>
        <strain evidence="1">Expedition CK06-06</strain>
    </source>
</reference>